<evidence type="ECO:0000313" key="2">
    <source>
        <dbReference type="EMBL" id="KAJ7024966.1"/>
    </source>
</evidence>
<accession>A0AAD6WVK6</accession>
<dbReference type="EMBL" id="JARJCM010000161">
    <property type="protein sequence ID" value="KAJ7024966.1"/>
    <property type="molecule type" value="Genomic_DNA"/>
</dbReference>
<comment type="caution">
    <text evidence="2">The sequence shown here is derived from an EMBL/GenBank/DDBJ whole genome shotgun (WGS) entry which is preliminary data.</text>
</comment>
<feature type="non-terminal residue" evidence="2">
    <location>
        <position position="1"/>
    </location>
</feature>
<reference evidence="2" key="1">
    <citation type="submission" date="2023-03" db="EMBL/GenBank/DDBJ databases">
        <title>Massive genome expansion in bonnet fungi (Mycena s.s.) driven by repeated elements and novel gene families across ecological guilds.</title>
        <authorList>
            <consortium name="Lawrence Berkeley National Laboratory"/>
            <person name="Harder C.B."/>
            <person name="Miyauchi S."/>
            <person name="Viragh M."/>
            <person name="Kuo A."/>
            <person name="Thoen E."/>
            <person name="Andreopoulos B."/>
            <person name="Lu D."/>
            <person name="Skrede I."/>
            <person name="Drula E."/>
            <person name="Henrissat B."/>
            <person name="Morin E."/>
            <person name="Kohler A."/>
            <person name="Barry K."/>
            <person name="LaButti K."/>
            <person name="Morin E."/>
            <person name="Salamov A."/>
            <person name="Lipzen A."/>
            <person name="Mereny Z."/>
            <person name="Hegedus B."/>
            <person name="Baldrian P."/>
            <person name="Stursova M."/>
            <person name="Weitz H."/>
            <person name="Taylor A."/>
            <person name="Grigoriev I.V."/>
            <person name="Nagy L.G."/>
            <person name="Martin F."/>
            <person name="Kauserud H."/>
        </authorList>
    </citation>
    <scope>NUCLEOTIDE SEQUENCE</scope>
    <source>
        <strain evidence="2">CBHHK200</strain>
    </source>
</reference>
<evidence type="ECO:0000256" key="1">
    <source>
        <dbReference type="SAM" id="MobiDB-lite"/>
    </source>
</evidence>
<feature type="region of interest" description="Disordered" evidence="1">
    <location>
        <begin position="83"/>
        <end position="103"/>
    </location>
</feature>
<keyword evidence="3" id="KW-1185">Reference proteome</keyword>
<gene>
    <name evidence="2" type="ORF">C8F04DRAFT_1130008</name>
</gene>
<sequence>LPFWDGRHTLVHLSPRSRVFGALRTRVSSGTHLCRGGVRTRARFPPRSLRQLQRWRVVGVVGPLYGFHSAHVEPRPCPRRSALPSLFQPSSHRPRRRPLSPFSPSPILTPFIFSCRRRRAPPQRSLFAGNLDGCGLCARARRIYSIAPTSVPAAHCVAFIHVIRCARHRVHPSRGVGARYYLPAAHAHPPFLLFLSDS</sequence>
<name>A0AAD6WVK6_9AGAR</name>
<dbReference type="Proteomes" id="UP001218188">
    <property type="component" value="Unassembled WGS sequence"/>
</dbReference>
<organism evidence="2 3">
    <name type="scientific">Mycena alexandri</name>
    <dbReference type="NCBI Taxonomy" id="1745969"/>
    <lineage>
        <taxon>Eukaryota</taxon>
        <taxon>Fungi</taxon>
        <taxon>Dikarya</taxon>
        <taxon>Basidiomycota</taxon>
        <taxon>Agaricomycotina</taxon>
        <taxon>Agaricomycetes</taxon>
        <taxon>Agaricomycetidae</taxon>
        <taxon>Agaricales</taxon>
        <taxon>Marasmiineae</taxon>
        <taxon>Mycenaceae</taxon>
        <taxon>Mycena</taxon>
    </lineage>
</organism>
<protein>
    <submittedName>
        <fullName evidence="2">Uncharacterized protein</fullName>
    </submittedName>
</protein>
<evidence type="ECO:0000313" key="3">
    <source>
        <dbReference type="Proteomes" id="UP001218188"/>
    </source>
</evidence>
<dbReference type="AlphaFoldDB" id="A0AAD6WVK6"/>
<proteinExistence type="predicted"/>